<keyword evidence="4 7" id="KW-1133">Transmembrane helix</keyword>
<feature type="compositionally biased region" description="Basic and acidic residues" evidence="6">
    <location>
        <begin position="362"/>
        <end position="371"/>
    </location>
</feature>
<feature type="transmembrane region" description="Helical" evidence="7">
    <location>
        <begin position="65"/>
        <end position="91"/>
    </location>
</feature>
<dbReference type="FunCoup" id="A0A2G5F2S0">
    <property type="interactions" value="1007"/>
</dbReference>
<feature type="transmembrane region" description="Helical" evidence="7">
    <location>
        <begin position="242"/>
        <end position="263"/>
    </location>
</feature>
<evidence type="ECO:0000256" key="2">
    <source>
        <dbReference type="ARBA" id="ARBA00006948"/>
    </source>
</evidence>
<feature type="transmembrane region" description="Helical" evidence="7">
    <location>
        <begin position="213"/>
        <end position="230"/>
    </location>
</feature>
<dbReference type="PANTHER" id="PTHR46285">
    <property type="entry name" value="PROTEINASE INHIBITOR I4, SERPIN (DUF716)-RELATED"/>
    <property type="match status" value="1"/>
</dbReference>
<feature type="transmembrane region" description="Helical" evidence="7">
    <location>
        <begin position="302"/>
        <end position="320"/>
    </location>
</feature>
<feature type="transmembrane region" description="Helical" evidence="7">
    <location>
        <begin position="183"/>
        <end position="201"/>
    </location>
</feature>
<name>A0A2G5F2S0_AQUCA</name>
<comment type="similarity">
    <text evidence="2">Belongs to the TMEM45 family.</text>
</comment>
<evidence type="ECO:0000256" key="4">
    <source>
        <dbReference type="ARBA" id="ARBA00022989"/>
    </source>
</evidence>
<protein>
    <submittedName>
        <fullName evidence="8">Uncharacterized protein</fullName>
    </submittedName>
</protein>
<evidence type="ECO:0000256" key="5">
    <source>
        <dbReference type="ARBA" id="ARBA00023136"/>
    </source>
</evidence>
<dbReference type="AlphaFoldDB" id="A0A2G5F2S0"/>
<keyword evidence="9" id="KW-1185">Reference proteome</keyword>
<keyword evidence="3 7" id="KW-0812">Transmembrane</keyword>
<organism evidence="8 9">
    <name type="scientific">Aquilegia coerulea</name>
    <name type="common">Rocky mountain columbine</name>
    <dbReference type="NCBI Taxonomy" id="218851"/>
    <lineage>
        <taxon>Eukaryota</taxon>
        <taxon>Viridiplantae</taxon>
        <taxon>Streptophyta</taxon>
        <taxon>Embryophyta</taxon>
        <taxon>Tracheophyta</taxon>
        <taxon>Spermatophyta</taxon>
        <taxon>Magnoliopsida</taxon>
        <taxon>Ranunculales</taxon>
        <taxon>Ranunculaceae</taxon>
        <taxon>Thalictroideae</taxon>
        <taxon>Aquilegia</taxon>
    </lineage>
</organism>
<evidence type="ECO:0000256" key="1">
    <source>
        <dbReference type="ARBA" id="ARBA00004141"/>
    </source>
</evidence>
<evidence type="ECO:0000256" key="6">
    <source>
        <dbReference type="SAM" id="MobiDB-lite"/>
    </source>
</evidence>
<dbReference type="EMBL" id="KZ305019">
    <property type="protein sequence ID" value="PIA62259.1"/>
    <property type="molecule type" value="Genomic_DNA"/>
</dbReference>
<dbReference type="InterPro" id="IPR006904">
    <property type="entry name" value="DUF716"/>
</dbReference>
<dbReference type="PANTHER" id="PTHR46285:SF7">
    <property type="entry name" value="OS06G0238900 PROTEIN"/>
    <property type="match status" value="1"/>
</dbReference>
<dbReference type="GO" id="GO:0016020">
    <property type="term" value="C:membrane"/>
    <property type="evidence" value="ECO:0007669"/>
    <property type="project" value="UniProtKB-SubCell"/>
</dbReference>
<sequence>MKIERRRRDVLEAAMMEIKLGKRRDVWKKRCVRGTSKLRFFPSSSSSTLEQLFNNQREREREMGLFTHTLAGGGLMLIGSWEVFMSSYATLHSSSPSSSSSTPPSKIRKNHLFTSIKFLAIAVLSFCFIVDSLISLEDAHFNKDQVGFALQLEITSISSLFFLYSVFGLLFNFTNLVPLPSSILNLIVLFAFGQEFLHFYGQRKDSDGLENRYYDLLLVPITACIFTTVIDMGGYKSYLPSLSRGVGLILQGTWFVQMGFSFYTNAMAQGCSLVEKSRGNYTVLCEGHMANHRSKAIATLQFNVHLAFLVILIAGVYSIVANKFGLPGEYLNYKPLNADLRQLDQQTQFVLDSDDEAVEEENALKPKEVRLQPKSGVNGFGDH</sequence>
<feature type="transmembrane region" description="Helical" evidence="7">
    <location>
        <begin position="111"/>
        <end position="134"/>
    </location>
</feature>
<evidence type="ECO:0000256" key="7">
    <source>
        <dbReference type="SAM" id="Phobius"/>
    </source>
</evidence>
<feature type="region of interest" description="Disordered" evidence="6">
    <location>
        <begin position="361"/>
        <end position="383"/>
    </location>
</feature>
<dbReference type="InParanoid" id="A0A2G5F2S0"/>
<gene>
    <name evidence="8" type="ORF">AQUCO_00200325v1</name>
</gene>
<evidence type="ECO:0000256" key="3">
    <source>
        <dbReference type="ARBA" id="ARBA00022692"/>
    </source>
</evidence>
<accession>A0A2G5F2S0</accession>
<evidence type="ECO:0000313" key="8">
    <source>
        <dbReference type="EMBL" id="PIA62259.1"/>
    </source>
</evidence>
<evidence type="ECO:0000313" key="9">
    <source>
        <dbReference type="Proteomes" id="UP000230069"/>
    </source>
</evidence>
<comment type="subcellular location">
    <subcellularLocation>
        <location evidence="1">Membrane</location>
        <topology evidence="1">Multi-pass membrane protein</topology>
    </subcellularLocation>
</comment>
<dbReference type="STRING" id="218851.A0A2G5F2S0"/>
<reference evidence="8 9" key="1">
    <citation type="submission" date="2017-09" db="EMBL/GenBank/DDBJ databases">
        <title>WGS assembly of Aquilegia coerulea Goldsmith.</title>
        <authorList>
            <person name="Hodges S."/>
            <person name="Kramer E."/>
            <person name="Nordborg M."/>
            <person name="Tomkins J."/>
            <person name="Borevitz J."/>
            <person name="Derieg N."/>
            <person name="Yan J."/>
            <person name="Mihaltcheva S."/>
            <person name="Hayes R.D."/>
            <person name="Rokhsar D."/>
        </authorList>
    </citation>
    <scope>NUCLEOTIDE SEQUENCE [LARGE SCALE GENOMIC DNA]</scope>
    <source>
        <strain evidence="9">cv. Goldsmith</strain>
    </source>
</reference>
<feature type="transmembrane region" description="Helical" evidence="7">
    <location>
        <begin position="146"/>
        <end position="171"/>
    </location>
</feature>
<proteinExistence type="inferred from homology"/>
<keyword evidence="5 7" id="KW-0472">Membrane</keyword>
<dbReference type="Proteomes" id="UP000230069">
    <property type="component" value="Unassembled WGS sequence"/>
</dbReference>
<dbReference type="Pfam" id="PF04819">
    <property type="entry name" value="DUF716"/>
    <property type="match status" value="1"/>
</dbReference>
<dbReference type="OrthoDB" id="551896at2759"/>